<keyword evidence="2" id="KW-1185">Reference proteome</keyword>
<accession>A0A9K3DUQ6</accession>
<dbReference type="AlphaFoldDB" id="A0A9K3DUQ6"/>
<evidence type="ECO:0000313" key="2">
    <source>
        <dbReference type="Proteomes" id="UP000215914"/>
    </source>
</evidence>
<dbReference type="EMBL" id="MNCJ02000331">
    <property type="protein sequence ID" value="KAF5761345.1"/>
    <property type="molecule type" value="Genomic_DNA"/>
</dbReference>
<name>A0A9K3DUQ6_HELAN</name>
<reference evidence="1" key="2">
    <citation type="submission" date="2020-06" db="EMBL/GenBank/DDBJ databases">
        <title>Helianthus annuus Genome sequencing and assembly Release 2.</title>
        <authorList>
            <person name="Gouzy J."/>
            <person name="Langlade N."/>
            <person name="Munos S."/>
        </authorList>
    </citation>
    <scope>NUCLEOTIDE SEQUENCE</scope>
    <source>
        <tissue evidence="1">Leaves</tissue>
    </source>
</reference>
<reference evidence="1" key="1">
    <citation type="journal article" date="2017" name="Nature">
        <title>The sunflower genome provides insights into oil metabolism, flowering and Asterid evolution.</title>
        <authorList>
            <person name="Badouin H."/>
            <person name="Gouzy J."/>
            <person name="Grassa C.J."/>
            <person name="Murat F."/>
            <person name="Staton S.E."/>
            <person name="Cottret L."/>
            <person name="Lelandais-Briere C."/>
            <person name="Owens G.L."/>
            <person name="Carrere S."/>
            <person name="Mayjonade B."/>
            <person name="Legrand L."/>
            <person name="Gill N."/>
            <person name="Kane N.C."/>
            <person name="Bowers J.E."/>
            <person name="Hubner S."/>
            <person name="Bellec A."/>
            <person name="Berard A."/>
            <person name="Berges H."/>
            <person name="Blanchet N."/>
            <person name="Boniface M.C."/>
            <person name="Brunel D."/>
            <person name="Catrice O."/>
            <person name="Chaidir N."/>
            <person name="Claudel C."/>
            <person name="Donnadieu C."/>
            <person name="Faraut T."/>
            <person name="Fievet G."/>
            <person name="Helmstetter N."/>
            <person name="King M."/>
            <person name="Knapp S.J."/>
            <person name="Lai Z."/>
            <person name="Le Paslier M.C."/>
            <person name="Lippi Y."/>
            <person name="Lorenzon L."/>
            <person name="Mandel J.R."/>
            <person name="Marage G."/>
            <person name="Marchand G."/>
            <person name="Marquand E."/>
            <person name="Bret-Mestries E."/>
            <person name="Morien E."/>
            <person name="Nambeesan S."/>
            <person name="Nguyen T."/>
            <person name="Pegot-Espagnet P."/>
            <person name="Pouilly N."/>
            <person name="Raftis F."/>
            <person name="Sallet E."/>
            <person name="Schiex T."/>
            <person name="Thomas J."/>
            <person name="Vandecasteele C."/>
            <person name="Vares D."/>
            <person name="Vear F."/>
            <person name="Vautrin S."/>
            <person name="Crespi M."/>
            <person name="Mangin B."/>
            <person name="Burke J.M."/>
            <person name="Salse J."/>
            <person name="Munos S."/>
            <person name="Vincourt P."/>
            <person name="Rieseberg L.H."/>
            <person name="Langlade N.B."/>
        </authorList>
    </citation>
    <scope>NUCLEOTIDE SEQUENCE</scope>
    <source>
        <tissue evidence="1">Leaves</tissue>
    </source>
</reference>
<gene>
    <name evidence="1" type="ORF">HanXRQr2_Chr16g0764021</name>
</gene>
<proteinExistence type="predicted"/>
<organism evidence="1 2">
    <name type="scientific">Helianthus annuus</name>
    <name type="common">Common sunflower</name>
    <dbReference type="NCBI Taxonomy" id="4232"/>
    <lineage>
        <taxon>Eukaryota</taxon>
        <taxon>Viridiplantae</taxon>
        <taxon>Streptophyta</taxon>
        <taxon>Embryophyta</taxon>
        <taxon>Tracheophyta</taxon>
        <taxon>Spermatophyta</taxon>
        <taxon>Magnoliopsida</taxon>
        <taxon>eudicotyledons</taxon>
        <taxon>Gunneridae</taxon>
        <taxon>Pentapetalae</taxon>
        <taxon>asterids</taxon>
        <taxon>campanulids</taxon>
        <taxon>Asterales</taxon>
        <taxon>Asteraceae</taxon>
        <taxon>Asteroideae</taxon>
        <taxon>Heliantheae alliance</taxon>
        <taxon>Heliantheae</taxon>
        <taxon>Helianthus</taxon>
    </lineage>
</organism>
<comment type="caution">
    <text evidence="1">The sequence shown here is derived from an EMBL/GenBank/DDBJ whole genome shotgun (WGS) entry which is preliminary data.</text>
</comment>
<protein>
    <submittedName>
        <fullName evidence="1">Uncharacterized protein</fullName>
    </submittedName>
</protein>
<dbReference type="Gramene" id="mRNA:HanXRQr2_Chr16g0764021">
    <property type="protein sequence ID" value="CDS:HanXRQr2_Chr16g0764021.1"/>
    <property type="gene ID" value="HanXRQr2_Chr16g0764021"/>
</dbReference>
<evidence type="ECO:0000313" key="1">
    <source>
        <dbReference type="EMBL" id="KAF5761345.1"/>
    </source>
</evidence>
<sequence length="166" mass="19533">MTQEFSFIKSKRTFFRVKLHVDFSKILEGFLDVIKHLVFRFAFDHQVIDICFHVSSNLVFEGFIDESLVSGSRVLEAKRHLLVTENALVCVESRLFFILFFHEDLVTAFVCIKKAFERVSREGINLKINFWEWVAIFRTSLVKIFEIYTHSPRVVGFPDHDRISNP</sequence>
<dbReference type="Proteomes" id="UP000215914">
    <property type="component" value="Unassembled WGS sequence"/>
</dbReference>